<dbReference type="PRINTS" id="PR01576">
    <property type="entry name" value="PDEFORMYLASE"/>
</dbReference>
<proteinExistence type="inferred from homology"/>
<dbReference type="InterPro" id="IPR023635">
    <property type="entry name" value="Peptide_deformylase"/>
</dbReference>
<evidence type="ECO:0000256" key="2">
    <source>
        <dbReference type="ARBA" id="ARBA00022723"/>
    </source>
</evidence>
<dbReference type="Pfam" id="PF01327">
    <property type="entry name" value="Pep_deformylase"/>
    <property type="match status" value="1"/>
</dbReference>
<feature type="binding site" evidence="4">
    <location>
        <position position="140"/>
    </location>
    <ligand>
        <name>Fe cation</name>
        <dbReference type="ChEBI" id="CHEBI:24875"/>
    </ligand>
</feature>
<dbReference type="EC" id="3.5.1.88" evidence="4"/>
<comment type="similarity">
    <text evidence="1 4">Belongs to the polypeptide deformylase family.</text>
</comment>
<accession>A0A5M8P2B8</accession>
<dbReference type="InterPro" id="IPR036821">
    <property type="entry name" value="Peptide_deformylase_sf"/>
</dbReference>
<dbReference type="CDD" id="cd00487">
    <property type="entry name" value="Pep_deformylase"/>
    <property type="match status" value="1"/>
</dbReference>
<name>A0A5M8P2B8_9BACT</name>
<evidence type="ECO:0000313" key="5">
    <source>
        <dbReference type="EMBL" id="KAA6302492.1"/>
    </source>
</evidence>
<dbReference type="GO" id="GO:0042586">
    <property type="term" value="F:peptide deformylase activity"/>
    <property type="evidence" value="ECO:0007669"/>
    <property type="project" value="UniProtKB-UniRule"/>
</dbReference>
<keyword evidence="2 4" id="KW-0479">Metal-binding</keyword>
<dbReference type="PIRSF" id="PIRSF004749">
    <property type="entry name" value="Pep_def"/>
    <property type="match status" value="1"/>
</dbReference>
<feature type="binding site" evidence="4">
    <location>
        <position position="144"/>
    </location>
    <ligand>
        <name>Fe cation</name>
        <dbReference type="ChEBI" id="CHEBI:24875"/>
    </ligand>
</feature>
<comment type="catalytic activity">
    <reaction evidence="4">
        <text>N-terminal N-formyl-L-methionyl-[peptide] + H2O = N-terminal L-methionyl-[peptide] + formate</text>
        <dbReference type="Rhea" id="RHEA:24420"/>
        <dbReference type="Rhea" id="RHEA-COMP:10639"/>
        <dbReference type="Rhea" id="RHEA-COMP:10640"/>
        <dbReference type="ChEBI" id="CHEBI:15377"/>
        <dbReference type="ChEBI" id="CHEBI:15740"/>
        <dbReference type="ChEBI" id="CHEBI:49298"/>
        <dbReference type="ChEBI" id="CHEBI:64731"/>
        <dbReference type="EC" id="3.5.1.88"/>
    </reaction>
</comment>
<reference evidence="5 6" key="1">
    <citation type="submission" date="2019-03" db="EMBL/GenBank/DDBJ databases">
        <title>Single cell metagenomics reveals metabolic interactions within the superorganism composed of flagellate Streblomastix strix and complex community of Bacteroidetes bacteria on its surface.</title>
        <authorList>
            <person name="Treitli S.C."/>
            <person name="Kolisko M."/>
            <person name="Husnik F."/>
            <person name="Keeling P."/>
            <person name="Hampl V."/>
        </authorList>
    </citation>
    <scope>NUCLEOTIDE SEQUENCE [LARGE SCALE GENOMIC DNA]</scope>
    <source>
        <strain evidence="5">St1</strain>
    </source>
</reference>
<evidence type="ECO:0000256" key="3">
    <source>
        <dbReference type="ARBA" id="ARBA00022801"/>
    </source>
</evidence>
<organism evidence="5 6">
    <name type="scientific">Candidatus Ordinivivax streblomastigis</name>
    <dbReference type="NCBI Taxonomy" id="2540710"/>
    <lineage>
        <taxon>Bacteria</taxon>
        <taxon>Pseudomonadati</taxon>
        <taxon>Bacteroidota</taxon>
        <taxon>Bacteroidia</taxon>
        <taxon>Bacteroidales</taxon>
        <taxon>Candidatus Ordinivivax</taxon>
    </lineage>
</organism>
<protein>
    <recommendedName>
        <fullName evidence="4">Peptide deformylase</fullName>
        <shortName evidence="4">PDF</shortName>
        <ecNumber evidence="4">3.5.1.88</ecNumber>
    </recommendedName>
    <alternativeName>
        <fullName evidence="4">Polypeptide deformylase</fullName>
    </alternativeName>
</protein>
<comment type="caution">
    <text evidence="5">The sequence shown here is derived from an EMBL/GenBank/DDBJ whole genome shotgun (WGS) entry which is preliminary data.</text>
</comment>
<dbReference type="GO" id="GO:0046872">
    <property type="term" value="F:metal ion binding"/>
    <property type="evidence" value="ECO:0007669"/>
    <property type="project" value="UniProtKB-KW"/>
</dbReference>
<dbReference type="SUPFAM" id="SSF56420">
    <property type="entry name" value="Peptide deformylase"/>
    <property type="match status" value="1"/>
</dbReference>
<feature type="active site" evidence="4">
    <location>
        <position position="141"/>
    </location>
</feature>
<dbReference type="EMBL" id="SNRX01000007">
    <property type="protein sequence ID" value="KAA6302492.1"/>
    <property type="molecule type" value="Genomic_DNA"/>
</dbReference>
<evidence type="ECO:0000256" key="4">
    <source>
        <dbReference type="HAMAP-Rule" id="MF_00163"/>
    </source>
</evidence>
<keyword evidence="3 4" id="KW-0378">Hydrolase</keyword>
<gene>
    <name evidence="4" type="primary">def</name>
    <name evidence="5" type="ORF">EZS26_001324</name>
</gene>
<comment type="function">
    <text evidence="4">Removes the formyl group from the N-terminal Met of newly synthesized proteins. Requires at least a dipeptide for an efficient rate of reaction. N-terminal L-methionine is a prerequisite for activity but the enzyme has broad specificity at other positions.</text>
</comment>
<comment type="cofactor">
    <cofactor evidence="4">
        <name>Fe(2+)</name>
        <dbReference type="ChEBI" id="CHEBI:29033"/>
    </cofactor>
    <text evidence="4">Binds 1 Fe(2+) ion.</text>
</comment>
<dbReference type="PANTHER" id="PTHR10458">
    <property type="entry name" value="PEPTIDE DEFORMYLASE"/>
    <property type="match status" value="1"/>
</dbReference>
<dbReference type="AlphaFoldDB" id="A0A5M8P2B8"/>
<evidence type="ECO:0000256" key="1">
    <source>
        <dbReference type="ARBA" id="ARBA00010759"/>
    </source>
</evidence>
<dbReference type="HAMAP" id="MF_00163">
    <property type="entry name" value="Pep_deformylase"/>
    <property type="match status" value="1"/>
</dbReference>
<sequence>MILPIYLYGQGILRKITKDIPPDYPNLNNLLDTMFETMYNAEGVGLAAPQIGLEDRILVIDLAPCAEIDPACAGFKKVFINAHIVECDGEKIMMEEGCLSIPNIHEKVLRPGRIRIQYLDENLQAHDEVFEGYPARVIQHEYDHLDGIMFVDRIAGIRKQLIRSKLNKIMKKNVQCSYRVK</sequence>
<feature type="binding site" evidence="4">
    <location>
        <position position="98"/>
    </location>
    <ligand>
        <name>Fe cation</name>
        <dbReference type="ChEBI" id="CHEBI:24875"/>
    </ligand>
</feature>
<dbReference type="NCBIfam" id="NF001159">
    <property type="entry name" value="PRK00150.1-3"/>
    <property type="match status" value="1"/>
</dbReference>
<dbReference type="Gene3D" id="3.90.45.10">
    <property type="entry name" value="Peptide deformylase"/>
    <property type="match status" value="1"/>
</dbReference>
<dbReference type="PANTHER" id="PTHR10458:SF22">
    <property type="entry name" value="PEPTIDE DEFORMYLASE"/>
    <property type="match status" value="1"/>
</dbReference>
<evidence type="ECO:0000313" key="6">
    <source>
        <dbReference type="Proteomes" id="UP000324575"/>
    </source>
</evidence>
<dbReference type="Proteomes" id="UP000324575">
    <property type="component" value="Unassembled WGS sequence"/>
</dbReference>
<dbReference type="NCBIfam" id="TIGR00079">
    <property type="entry name" value="pept_deformyl"/>
    <property type="match status" value="1"/>
</dbReference>
<keyword evidence="4" id="KW-0408">Iron</keyword>
<dbReference type="GO" id="GO:0006412">
    <property type="term" value="P:translation"/>
    <property type="evidence" value="ECO:0007669"/>
    <property type="project" value="UniProtKB-UniRule"/>
</dbReference>
<keyword evidence="4" id="KW-0648">Protein biosynthesis</keyword>